<dbReference type="GO" id="GO:0003774">
    <property type="term" value="F:cytoskeletal motor activity"/>
    <property type="evidence" value="ECO:0007669"/>
    <property type="project" value="InterPro"/>
</dbReference>
<keyword evidence="7" id="KW-0966">Cell projection</keyword>
<evidence type="ECO:0000256" key="6">
    <source>
        <dbReference type="SAM" id="MobiDB-lite"/>
    </source>
</evidence>
<dbReference type="RefSeq" id="WP_025409277.1">
    <property type="nucleotide sequence ID" value="NZ_CP007128.1"/>
</dbReference>
<accession>W0RAC0</accession>
<dbReference type="Proteomes" id="UP000019151">
    <property type="component" value="Chromosome"/>
</dbReference>
<dbReference type="Pfam" id="PF02049">
    <property type="entry name" value="FliE"/>
    <property type="match status" value="1"/>
</dbReference>
<evidence type="ECO:0000256" key="5">
    <source>
        <dbReference type="NCBIfam" id="TIGR00205"/>
    </source>
</evidence>
<dbReference type="HOGENOM" id="CLU_170978_0_0_0"/>
<dbReference type="PANTHER" id="PTHR34653:SF1">
    <property type="entry name" value="FLAGELLAR HOOK-BASAL BODY COMPLEX PROTEIN FLIE"/>
    <property type="match status" value="1"/>
</dbReference>
<gene>
    <name evidence="4" type="primary">fliE</name>
    <name evidence="7" type="ORF">J421_0184</name>
</gene>
<feature type="region of interest" description="Disordered" evidence="6">
    <location>
        <begin position="1"/>
        <end position="44"/>
    </location>
</feature>
<dbReference type="FunCoup" id="W0RAC0">
    <property type="interactions" value="66"/>
</dbReference>
<evidence type="ECO:0000313" key="7">
    <source>
        <dbReference type="EMBL" id="AHG87721.1"/>
    </source>
</evidence>
<keyword evidence="7" id="KW-0969">Cilium</keyword>
<dbReference type="InParanoid" id="W0RAC0"/>
<protein>
    <recommendedName>
        <fullName evidence="4 5">Flagellar hook-basal body complex protein FliE</fullName>
    </recommendedName>
</protein>
<dbReference type="HAMAP" id="MF_00724">
    <property type="entry name" value="FliE"/>
    <property type="match status" value="1"/>
</dbReference>
<dbReference type="PANTHER" id="PTHR34653">
    <property type="match status" value="1"/>
</dbReference>
<dbReference type="eggNOG" id="COG1677">
    <property type="taxonomic scope" value="Bacteria"/>
</dbReference>
<dbReference type="GO" id="GO:0071973">
    <property type="term" value="P:bacterial-type flagellum-dependent cell motility"/>
    <property type="evidence" value="ECO:0007669"/>
    <property type="project" value="InterPro"/>
</dbReference>
<comment type="subcellular location">
    <subcellularLocation>
        <location evidence="1 4">Bacterial flagellum basal body</location>
    </subcellularLocation>
</comment>
<evidence type="ECO:0000256" key="3">
    <source>
        <dbReference type="ARBA" id="ARBA00023143"/>
    </source>
</evidence>
<dbReference type="GO" id="GO:0009425">
    <property type="term" value="C:bacterial-type flagellum basal body"/>
    <property type="evidence" value="ECO:0007669"/>
    <property type="project" value="UniProtKB-SubCell"/>
</dbReference>
<sequence>MSDPISALSGRMMQPGALGPTRPLDGAGIQVPVVGPGSTEGPSFGDTLKRFVGDVSAQQDAAADLQGRFVRGENVEIHQVMAATEEASLSLDLMVELRNKMTEAYRTLVSMQS</sequence>
<dbReference type="PRINTS" id="PR01006">
    <property type="entry name" value="FLGHOOKFLIE"/>
</dbReference>
<evidence type="ECO:0000256" key="4">
    <source>
        <dbReference type="HAMAP-Rule" id="MF_00724"/>
    </source>
</evidence>
<dbReference type="NCBIfam" id="TIGR00205">
    <property type="entry name" value="fliE"/>
    <property type="match status" value="1"/>
</dbReference>
<evidence type="ECO:0000256" key="1">
    <source>
        <dbReference type="ARBA" id="ARBA00004117"/>
    </source>
</evidence>
<dbReference type="InterPro" id="IPR001624">
    <property type="entry name" value="FliE"/>
</dbReference>
<name>W0RAC0_9BACT</name>
<keyword evidence="7" id="KW-0282">Flagellum</keyword>
<dbReference type="EMBL" id="CP007128">
    <property type="protein sequence ID" value="AHG87721.1"/>
    <property type="molecule type" value="Genomic_DNA"/>
</dbReference>
<dbReference type="OrthoDB" id="9812413at2"/>
<evidence type="ECO:0000313" key="8">
    <source>
        <dbReference type="Proteomes" id="UP000019151"/>
    </source>
</evidence>
<keyword evidence="3 4" id="KW-0975">Bacterial flagellum</keyword>
<evidence type="ECO:0000256" key="2">
    <source>
        <dbReference type="ARBA" id="ARBA00009272"/>
    </source>
</evidence>
<comment type="similarity">
    <text evidence="2 4">Belongs to the FliE family.</text>
</comment>
<proteinExistence type="inferred from homology"/>
<reference evidence="7 8" key="1">
    <citation type="journal article" date="2014" name="Genome Announc.">
        <title>Genome Sequence and Methylome of Soil Bacterium Gemmatirosa kalamazoonensis KBS708T, a Member of the Rarely Cultivated Gemmatimonadetes Phylum.</title>
        <authorList>
            <person name="Debruyn J.M."/>
            <person name="Radosevich M."/>
            <person name="Wommack K.E."/>
            <person name="Polson S.W."/>
            <person name="Hauser L.J."/>
            <person name="Fawaz M.N."/>
            <person name="Korlach J."/>
            <person name="Tsai Y.C."/>
        </authorList>
    </citation>
    <scope>NUCLEOTIDE SEQUENCE [LARGE SCALE GENOMIC DNA]</scope>
    <source>
        <strain evidence="7 8">KBS708</strain>
    </source>
</reference>
<keyword evidence="8" id="KW-1185">Reference proteome</keyword>
<dbReference type="STRING" id="861299.J421_0184"/>
<dbReference type="GO" id="GO:0005198">
    <property type="term" value="F:structural molecule activity"/>
    <property type="evidence" value="ECO:0007669"/>
    <property type="project" value="UniProtKB-UniRule"/>
</dbReference>
<organism evidence="7 8">
    <name type="scientific">Gemmatirosa kalamazoonensis</name>
    <dbReference type="NCBI Taxonomy" id="861299"/>
    <lineage>
        <taxon>Bacteria</taxon>
        <taxon>Pseudomonadati</taxon>
        <taxon>Gemmatimonadota</taxon>
        <taxon>Gemmatimonadia</taxon>
        <taxon>Gemmatimonadales</taxon>
        <taxon>Gemmatimonadaceae</taxon>
        <taxon>Gemmatirosa</taxon>
    </lineage>
</organism>
<dbReference type="KEGG" id="gba:J421_0184"/>
<dbReference type="AlphaFoldDB" id="W0RAC0"/>